<dbReference type="PROSITE" id="PS50173">
    <property type="entry name" value="UMUC"/>
    <property type="match status" value="1"/>
</dbReference>
<dbReference type="GO" id="GO:0070987">
    <property type="term" value="P:error-free translesion synthesis"/>
    <property type="evidence" value="ECO:0007669"/>
    <property type="project" value="TreeGrafter"/>
</dbReference>
<dbReference type="SUPFAM" id="SSF52113">
    <property type="entry name" value="BRCT domain"/>
    <property type="match status" value="1"/>
</dbReference>
<dbReference type="SMART" id="SM00292">
    <property type="entry name" value="BRCT"/>
    <property type="match status" value="1"/>
</dbReference>
<reference evidence="4 5" key="1">
    <citation type="submission" date="2021-06" db="EMBL/GenBank/DDBJ databases">
        <title>Caerostris extrusa draft genome.</title>
        <authorList>
            <person name="Kono N."/>
            <person name="Arakawa K."/>
        </authorList>
    </citation>
    <scope>NUCLEOTIDE SEQUENCE [LARGE SCALE GENOMIC DNA]</scope>
</reference>
<dbReference type="CDD" id="cd17719">
    <property type="entry name" value="BRCT_Rev1"/>
    <property type="match status" value="1"/>
</dbReference>
<dbReference type="PANTHER" id="PTHR45990">
    <property type="entry name" value="DNA REPAIR PROTEIN REV1"/>
    <property type="match status" value="1"/>
</dbReference>
<evidence type="ECO:0000313" key="4">
    <source>
        <dbReference type="EMBL" id="GIX71406.1"/>
    </source>
</evidence>
<evidence type="ECO:0000259" key="3">
    <source>
        <dbReference type="PROSITE" id="PS50173"/>
    </source>
</evidence>
<protein>
    <submittedName>
        <fullName evidence="4">DNA repair protein REV1</fullName>
    </submittedName>
</protein>
<dbReference type="GO" id="GO:0005634">
    <property type="term" value="C:nucleus"/>
    <property type="evidence" value="ECO:0007669"/>
    <property type="project" value="TreeGrafter"/>
</dbReference>
<feature type="region of interest" description="Disordered" evidence="1">
    <location>
        <begin position="155"/>
        <end position="177"/>
    </location>
</feature>
<evidence type="ECO:0000259" key="2">
    <source>
        <dbReference type="PROSITE" id="PS50172"/>
    </source>
</evidence>
<dbReference type="EMBL" id="BPLR01019752">
    <property type="protein sequence ID" value="GIX71406.1"/>
    <property type="molecule type" value="Genomic_DNA"/>
</dbReference>
<evidence type="ECO:0000313" key="5">
    <source>
        <dbReference type="Proteomes" id="UP001054945"/>
    </source>
</evidence>
<dbReference type="FunFam" id="3.40.50.10190:FF:000011">
    <property type="entry name" value="DNA repair protein REV1"/>
    <property type="match status" value="1"/>
</dbReference>
<gene>
    <name evidence="4" type="primary">REV1</name>
    <name evidence="4" type="ORF">CEXT_803141</name>
</gene>
<accession>A0AAV4MHB6</accession>
<dbReference type="InterPro" id="IPR036420">
    <property type="entry name" value="BRCT_dom_sf"/>
</dbReference>
<evidence type="ECO:0000256" key="1">
    <source>
        <dbReference type="SAM" id="MobiDB-lite"/>
    </source>
</evidence>
<dbReference type="Gene3D" id="3.40.50.10190">
    <property type="entry name" value="BRCT domain"/>
    <property type="match status" value="1"/>
</dbReference>
<dbReference type="InterPro" id="IPR001357">
    <property type="entry name" value="BRCT_dom"/>
</dbReference>
<organism evidence="4 5">
    <name type="scientific">Caerostris extrusa</name>
    <name type="common">Bark spider</name>
    <name type="synonym">Caerostris bankana</name>
    <dbReference type="NCBI Taxonomy" id="172846"/>
    <lineage>
        <taxon>Eukaryota</taxon>
        <taxon>Metazoa</taxon>
        <taxon>Ecdysozoa</taxon>
        <taxon>Arthropoda</taxon>
        <taxon>Chelicerata</taxon>
        <taxon>Arachnida</taxon>
        <taxon>Araneae</taxon>
        <taxon>Araneomorphae</taxon>
        <taxon>Entelegynae</taxon>
        <taxon>Araneoidea</taxon>
        <taxon>Araneidae</taxon>
        <taxon>Caerostris</taxon>
    </lineage>
</organism>
<name>A0AAV4MHB6_CAEEX</name>
<dbReference type="Gene3D" id="3.40.1170.60">
    <property type="match status" value="1"/>
</dbReference>
<dbReference type="GO" id="GO:0017125">
    <property type="term" value="F:deoxycytidyl transferase activity"/>
    <property type="evidence" value="ECO:0007669"/>
    <property type="project" value="TreeGrafter"/>
</dbReference>
<keyword evidence="5" id="KW-1185">Reference proteome</keyword>
<dbReference type="GO" id="GO:0006281">
    <property type="term" value="P:DNA repair"/>
    <property type="evidence" value="ECO:0007669"/>
    <property type="project" value="InterPro"/>
</dbReference>
<sequence length="342" mass="38178">MPKENGESSGGGYMAAKKHKLENQCEIQKEHLKQDAHQIFKNIAIYVNGYTKPSAYELKDLVLSHGGKYHVSYYPSETTHVIASNLPKSKNENLKTQIVVKADWITDSVAAGKLLPHQNYLLYTPEAEPKKTALTSVNNKNLPLINNDDAKFPEKQSTISKDSSHPNTVTRDASISPQTHNAAIKAGHPDFLTEFYNHSGPRHFDCWARFKTVCTASCRKSSVAVTHSKGKKGGPQEGSDINYEFSHYANESKEKVGGIISSNVNNNSKEKEYGSMSEIASCSYEARKAGVKNGMFLGKALKLCPNLKTMSYDFDGYMKVSRQLYDIVANYTLDIQRQYVEY</sequence>
<feature type="domain" description="UmuC" evidence="3">
    <location>
        <begin position="275"/>
        <end position="342"/>
    </location>
</feature>
<dbReference type="Proteomes" id="UP001054945">
    <property type="component" value="Unassembled WGS sequence"/>
</dbReference>
<dbReference type="PANTHER" id="PTHR45990:SF1">
    <property type="entry name" value="DNA REPAIR PROTEIN REV1"/>
    <property type="match status" value="1"/>
</dbReference>
<dbReference type="InterPro" id="IPR001126">
    <property type="entry name" value="UmuC"/>
</dbReference>
<dbReference type="Pfam" id="PF16589">
    <property type="entry name" value="BRCT_2"/>
    <property type="match status" value="1"/>
</dbReference>
<dbReference type="AlphaFoldDB" id="A0AAV4MHB6"/>
<dbReference type="InterPro" id="IPR043502">
    <property type="entry name" value="DNA/RNA_pol_sf"/>
</dbReference>
<dbReference type="SUPFAM" id="SSF56672">
    <property type="entry name" value="DNA/RNA polymerases"/>
    <property type="match status" value="1"/>
</dbReference>
<feature type="domain" description="BRCT" evidence="2">
    <location>
        <begin position="35"/>
        <end position="122"/>
    </location>
</feature>
<proteinExistence type="predicted"/>
<dbReference type="PROSITE" id="PS50172">
    <property type="entry name" value="BRCT"/>
    <property type="match status" value="1"/>
</dbReference>
<dbReference type="GO" id="GO:0042276">
    <property type="term" value="P:error-prone translesion synthesis"/>
    <property type="evidence" value="ECO:0007669"/>
    <property type="project" value="TreeGrafter"/>
</dbReference>
<dbReference type="Pfam" id="PF00817">
    <property type="entry name" value="IMS"/>
    <property type="match status" value="1"/>
</dbReference>
<dbReference type="GO" id="GO:0003887">
    <property type="term" value="F:DNA-directed DNA polymerase activity"/>
    <property type="evidence" value="ECO:0007669"/>
    <property type="project" value="TreeGrafter"/>
</dbReference>
<comment type="caution">
    <text evidence="4">The sequence shown here is derived from an EMBL/GenBank/DDBJ whole genome shotgun (WGS) entry which is preliminary data.</text>
</comment>